<protein>
    <recommendedName>
        <fullName evidence="2">PhoD-like phosphatase domain-containing protein</fullName>
    </recommendedName>
</protein>
<feature type="region of interest" description="Disordered" evidence="1">
    <location>
        <begin position="681"/>
        <end position="706"/>
    </location>
</feature>
<evidence type="ECO:0000259" key="2">
    <source>
        <dbReference type="Pfam" id="PF19050"/>
    </source>
</evidence>
<feature type="compositionally biased region" description="Low complexity" evidence="1">
    <location>
        <begin position="1218"/>
        <end position="1234"/>
    </location>
</feature>
<dbReference type="CDD" id="cd07389">
    <property type="entry name" value="MPP_PhoD"/>
    <property type="match status" value="1"/>
</dbReference>
<feature type="region of interest" description="Disordered" evidence="1">
    <location>
        <begin position="226"/>
        <end position="433"/>
    </location>
</feature>
<sequence length="1438" mass="161953">MATTTSRPPGFANGDSVPYQEAAVAGIARASSTRQRPSAGANGFPVGYEERRGYAPATSAAPAYPSTPYRNGSGPGYRRDSQRSFSARTREIPPEWGSEEPQTGPQNQALAQDQKFANNARIDPARRTHMRHFSTSGPSVSIPADSPNQAQPSPKPSDTASTRQGSQETPLSRSSTTRSAKGQKRDWAPDRSPLQRLEVKLNDISKEEKRARVLEAELRLKERLARQEKEKQEKEKQAANDQNTTPSPERVRSRQGSTATPVAAGEAPSAIGSSSQHKKTPSYTRSISTWELDSPTDSMTGYTELQYSARPSTVSRSGVSSNVRHVDVQRPRQPQYSLEQGRSLETASNDHNSAKPYRGQAYSTENERFSWQPDTHHHAVPDNSYFPAGNTRTPQRSDSKRLQKVPPENYYHRATHDEHQYETPTMDREPAEADPEPMEYILTQETDNQQYQQQEEQLLQHHDSSTEEVVKPKQKKQTVQFDMPPPTPPPLSEWKQAPVARLSAADMEFQTFDADKGKAWWERGGNTNRRRSRALPSDYQKPVPKANENNRFDPVLFLKCGPLLRYTGMRRDKIDGPEGQIDLETWRGSVMIVTKDSLSSYEPAPTLRLFSQPMDLLPPPPVEVNSEDGIKLAPEYVDPTAGLTKVGRDGRVLYVKPVEHIEEGVDLSTVESEDGLFEETRSPIDYDGQSPPVPSNRIHPMDGETTGRYREIPGIRLYADSARDVTFWRFSIEVELGDKQQRIAYRINQGPAIGFWVPARGQSMNVMFHTCNGFSLSVDPNKFSGPDPLWRDVLNEHQTRPFHVMIGGGDQIYNDKVMVETKHFQEWVHIKNPHEKGHAPFSPEMKAEMETFFLERYCMWFSQGLFGLANCQIPMINIWDDHDIIDGFGSYPDHFMRTPVFSGLGNVAYKYYMLFQHQSVPEETEADEPSWILGAEPGPYIKERSRSVFMFLGKGTAFLGLDCRTERMRGDIISEQTYDLIWDRCHREIVKGDTKHLIVLLGVPIAYPRLVWLENILTSRIMDPVKVLGRAGMFGHLVNKFDGSVEVLDDLDDHWTAKHHKLERTWLVEDLQDLAAEKSVRVTILSGDVHLGAFGQFYSNPRLNLAKDKDYRYMPNIISSAIVNTPPPDMLADVLNKRNKIHHMDSNTDESMIPIFTHDVDDKPRNNKRLLPRRNWCSIREYQPGFTPPATPEPATPPAPPSPPGKLKRTLSLTRGTSGPSGLMRRLSSRGSRPPTKEFNLGKSGGRSASMDIPQRPFETGDGYFSQGQEPRPSHFHRRPTNLSEKARKEAIDAEDGAGHYVNLEGGLDVTLHVEVSPMDPAGITRPYKLLVPALWYEGGYDPRPTRVAKGWKKWLGIGKKKETRYLNQGAASDIEDGYDGYSGSEDDRPPSPGALPMRTGRPHSMDTSGDATEEEDYSDGVEEEAPQPRRKKWFNRG</sequence>
<feature type="region of interest" description="Disordered" evidence="1">
    <location>
        <begin position="449"/>
        <end position="494"/>
    </location>
</feature>
<accession>A0ABR3WYL1</accession>
<dbReference type="Gene3D" id="3.60.21.70">
    <property type="entry name" value="PhoD-like phosphatase"/>
    <property type="match status" value="1"/>
</dbReference>
<gene>
    <name evidence="3" type="ORF">Plec18167_008084</name>
</gene>
<feature type="region of interest" description="Disordered" evidence="1">
    <location>
        <begin position="28"/>
        <end position="210"/>
    </location>
</feature>
<feature type="compositionally biased region" description="Polar residues" evidence="1">
    <location>
        <begin position="332"/>
        <end position="351"/>
    </location>
</feature>
<evidence type="ECO:0000313" key="3">
    <source>
        <dbReference type="EMBL" id="KAL1868779.1"/>
    </source>
</evidence>
<evidence type="ECO:0000256" key="1">
    <source>
        <dbReference type="SAM" id="MobiDB-lite"/>
    </source>
</evidence>
<feature type="compositionally biased region" description="Basic residues" evidence="1">
    <location>
        <begin position="1429"/>
        <end position="1438"/>
    </location>
</feature>
<organism evidence="3 4">
    <name type="scientific">Paecilomyces lecythidis</name>
    <dbReference type="NCBI Taxonomy" id="3004212"/>
    <lineage>
        <taxon>Eukaryota</taxon>
        <taxon>Fungi</taxon>
        <taxon>Dikarya</taxon>
        <taxon>Ascomycota</taxon>
        <taxon>Pezizomycotina</taxon>
        <taxon>Eurotiomycetes</taxon>
        <taxon>Eurotiomycetidae</taxon>
        <taxon>Eurotiales</taxon>
        <taxon>Thermoascaceae</taxon>
        <taxon>Paecilomyces</taxon>
    </lineage>
</organism>
<keyword evidence="4" id="KW-1185">Reference proteome</keyword>
<feature type="compositionally biased region" description="Basic and acidic residues" evidence="1">
    <location>
        <begin position="458"/>
        <end position="471"/>
    </location>
</feature>
<feature type="domain" description="PhoD-like phosphatase" evidence="2">
    <location>
        <begin position="1025"/>
        <end position="1184"/>
    </location>
</feature>
<dbReference type="PANTHER" id="PTHR46689:SF1">
    <property type="entry name" value="PHOD-LIKE PHOSPHATASE DOMAIN-CONTAINING PROTEIN"/>
    <property type="match status" value="1"/>
</dbReference>
<feature type="compositionally biased region" description="Pro residues" evidence="1">
    <location>
        <begin position="1186"/>
        <end position="1204"/>
    </location>
</feature>
<dbReference type="InterPro" id="IPR043904">
    <property type="entry name" value="PhoD_2-like"/>
</dbReference>
<feature type="compositionally biased region" description="Basic and acidic residues" evidence="1">
    <location>
        <begin position="197"/>
        <end position="210"/>
    </location>
</feature>
<comment type="caution">
    <text evidence="3">The sequence shown here is derived from an EMBL/GenBank/DDBJ whole genome shotgun (WGS) entry which is preliminary data.</text>
</comment>
<feature type="domain" description="PhoD-like phosphatase" evidence="2">
    <location>
        <begin position="762"/>
        <end position="1017"/>
    </location>
</feature>
<feature type="compositionally biased region" description="Basic and acidic residues" evidence="1">
    <location>
        <begin position="410"/>
        <end position="431"/>
    </location>
</feature>
<dbReference type="PANTHER" id="PTHR46689">
    <property type="entry name" value="MEMBRANE PROTEIN, PUTATIVE-RELATED"/>
    <property type="match status" value="1"/>
</dbReference>
<feature type="region of interest" description="Disordered" evidence="1">
    <location>
        <begin position="1373"/>
        <end position="1438"/>
    </location>
</feature>
<feature type="compositionally biased region" description="Polar residues" evidence="1">
    <location>
        <begin position="100"/>
        <end position="117"/>
    </location>
</feature>
<evidence type="ECO:0000313" key="4">
    <source>
        <dbReference type="Proteomes" id="UP001583193"/>
    </source>
</evidence>
<dbReference type="InterPro" id="IPR018946">
    <property type="entry name" value="PhoD-like_MPP"/>
</dbReference>
<reference evidence="3 4" key="1">
    <citation type="journal article" date="2024" name="IMA Fungus">
        <title>IMA Genome - F19 : A genome assembly and annotation guide to empower mycologists, including annotated draft genome sequences of Ceratocystis pirilliformis, Diaporthe australafricana, Fusarium ophioides, Paecilomyces lecythidis, and Sporothrix stenoceras.</title>
        <authorList>
            <person name="Aylward J."/>
            <person name="Wilson A.M."/>
            <person name="Visagie C.M."/>
            <person name="Spraker J."/>
            <person name="Barnes I."/>
            <person name="Buitendag C."/>
            <person name="Ceriani C."/>
            <person name="Del Mar Angel L."/>
            <person name="du Plessis D."/>
            <person name="Fuchs T."/>
            <person name="Gasser K."/>
            <person name="Kramer D."/>
            <person name="Li W."/>
            <person name="Munsamy K."/>
            <person name="Piso A."/>
            <person name="Price J.L."/>
            <person name="Sonnekus B."/>
            <person name="Thomas C."/>
            <person name="van der Nest A."/>
            <person name="van Dijk A."/>
            <person name="van Heerden A."/>
            <person name="van Vuuren N."/>
            <person name="Yilmaz N."/>
            <person name="Duong T.A."/>
            <person name="van der Merwe N.A."/>
            <person name="Wingfield M.J."/>
            <person name="Wingfield B.D."/>
        </authorList>
    </citation>
    <scope>NUCLEOTIDE SEQUENCE [LARGE SCALE GENOMIC DNA]</scope>
    <source>
        <strain evidence="3 4">CMW 18167</strain>
    </source>
</reference>
<dbReference type="Proteomes" id="UP001583193">
    <property type="component" value="Unassembled WGS sequence"/>
</dbReference>
<dbReference type="InterPro" id="IPR038607">
    <property type="entry name" value="PhoD-like_sf"/>
</dbReference>
<feature type="compositionally biased region" description="Polar residues" evidence="1">
    <location>
        <begin position="271"/>
        <end position="323"/>
    </location>
</feature>
<feature type="compositionally biased region" description="Basic and acidic residues" evidence="1">
    <location>
        <begin position="77"/>
        <end position="93"/>
    </location>
</feature>
<dbReference type="EMBL" id="JAVDPF010000037">
    <property type="protein sequence ID" value="KAL1868779.1"/>
    <property type="molecule type" value="Genomic_DNA"/>
</dbReference>
<feature type="compositionally biased region" description="Low complexity" evidence="1">
    <location>
        <begin position="54"/>
        <end position="69"/>
    </location>
</feature>
<feature type="region of interest" description="Disordered" evidence="1">
    <location>
        <begin position="523"/>
        <end position="546"/>
    </location>
</feature>
<proteinExistence type="predicted"/>
<feature type="compositionally biased region" description="Acidic residues" evidence="1">
    <location>
        <begin position="1412"/>
        <end position="1426"/>
    </location>
</feature>
<name>A0ABR3WYL1_9EURO</name>
<feature type="region of interest" description="Disordered" evidence="1">
    <location>
        <begin position="1181"/>
        <end position="1255"/>
    </location>
</feature>
<feature type="compositionally biased region" description="Basic and acidic residues" evidence="1">
    <location>
        <begin position="226"/>
        <end position="238"/>
    </location>
</feature>
<feature type="compositionally biased region" description="Polar residues" evidence="1">
    <location>
        <begin position="146"/>
        <end position="180"/>
    </location>
</feature>
<dbReference type="Pfam" id="PF19050">
    <property type="entry name" value="PhoD_2"/>
    <property type="match status" value="2"/>
</dbReference>